<keyword evidence="12 17" id="KW-0378">Hydrolase</keyword>
<dbReference type="GO" id="GO:0008835">
    <property type="term" value="F:diaminohydroxyphosphoribosylaminopyrimidine deaminase activity"/>
    <property type="evidence" value="ECO:0007669"/>
    <property type="project" value="UniProtKB-EC"/>
</dbReference>
<dbReference type="GO" id="GO:0008270">
    <property type="term" value="F:zinc ion binding"/>
    <property type="evidence" value="ECO:0007669"/>
    <property type="project" value="InterPro"/>
</dbReference>
<comment type="catalytic activity">
    <reaction evidence="12">
        <text>2,5-diamino-6-hydroxy-4-(5-phosphoribosylamino)-pyrimidine + H2O + H(+) = 5-amino-6-(5-phospho-D-ribosylamino)uracil + NH4(+)</text>
        <dbReference type="Rhea" id="RHEA:21868"/>
        <dbReference type="ChEBI" id="CHEBI:15377"/>
        <dbReference type="ChEBI" id="CHEBI:15378"/>
        <dbReference type="ChEBI" id="CHEBI:28938"/>
        <dbReference type="ChEBI" id="CHEBI:58453"/>
        <dbReference type="ChEBI" id="CHEBI:58614"/>
        <dbReference type="EC" id="3.5.4.26"/>
    </reaction>
</comment>
<feature type="binding site" evidence="15">
    <location>
        <position position="87"/>
    </location>
    <ligand>
        <name>Zn(2+)</name>
        <dbReference type="ChEBI" id="CHEBI:29105"/>
        <note>catalytic</note>
    </ligand>
</feature>
<dbReference type="UniPathway" id="UPA00275">
    <property type="reaction ID" value="UER00401"/>
</dbReference>
<evidence type="ECO:0000256" key="3">
    <source>
        <dbReference type="ARBA" id="ARBA00004910"/>
    </source>
</evidence>
<dbReference type="InterPro" id="IPR024072">
    <property type="entry name" value="DHFR-like_dom_sf"/>
</dbReference>
<feature type="binding site" evidence="14">
    <location>
        <position position="199"/>
    </location>
    <ligand>
        <name>NADP(+)</name>
        <dbReference type="ChEBI" id="CHEBI:58349"/>
    </ligand>
</feature>
<feature type="binding site" evidence="14">
    <location>
        <begin position="300"/>
        <end position="306"/>
    </location>
    <ligand>
        <name>NADP(+)</name>
        <dbReference type="ChEBI" id="CHEBI:58349"/>
    </ligand>
</feature>
<dbReference type="EMBL" id="WMJX01000016">
    <property type="protein sequence ID" value="MTG98247.1"/>
    <property type="molecule type" value="Genomic_DNA"/>
</dbReference>
<keyword evidence="9 12" id="KW-0521">NADP</keyword>
<accession>A0A6I3LKI0</accession>
<dbReference type="InterPro" id="IPR002734">
    <property type="entry name" value="RibDG_C"/>
</dbReference>
<feature type="binding site" evidence="14">
    <location>
        <position position="211"/>
    </location>
    <ligand>
        <name>NADP(+)</name>
        <dbReference type="ChEBI" id="CHEBI:58349"/>
    </ligand>
</feature>
<comment type="similarity">
    <text evidence="4 12">In the N-terminal section; belongs to the cytidine and deoxycytidylate deaminase family.</text>
</comment>
<dbReference type="Pfam" id="PF01872">
    <property type="entry name" value="RibD_C"/>
    <property type="match status" value="1"/>
</dbReference>
<evidence type="ECO:0000256" key="7">
    <source>
        <dbReference type="ARBA" id="ARBA00022723"/>
    </source>
</evidence>
<keyword evidence="11" id="KW-0511">Multifunctional enzyme</keyword>
<evidence type="ECO:0000256" key="11">
    <source>
        <dbReference type="ARBA" id="ARBA00023268"/>
    </source>
</evidence>
<comment type="function">
    <text evidence="1 12">Converts 2,5-diamino-6-(ribosylamino)-4(3h)-pyrimidinone 5'-phosphate into 5-amino-6-(ribosylamino)-2,4(1h,3h)-pyrimidinedione 5'-phosphate.</text>
</comment>
<keyword evidence="18" id="KW-1185">Reference proteome</keyword>
<evidence type="ECO:0000256" key="12">
    <source>
        <dbReference type="PIRNR" id="PIRNR006769"/>
    </source>
</evidence>
<evidence type="ECO:0000256" key="6">
    <source>
        <dbReference type="ARBA" id="ARBA00022619"/>
    </source>
</evidence>
<sequence>MLKDTVLSILEKHELYIYRCIQLAKQGTYAAMPNPSVGAVIVHNDKIIGEGFTSLYGGPHAEPNAIASVKNQQLLKESTLYVSLEPCSHFGKTPPCCDLIIEKQIPRVVIGTVDPFAKVCGKGIAKMKEAGVEVTVGVLEDSCQKSNKRFFTFHQNKRPYIILKWAQTSDGYIAPLYKEKQRPFWISNTYSKQLVHKWRSEEMAFLVGTNTVLTDNTELTTRHWYGQNPIRVYIDKAAKIDQQFAIRNNQVKTICITANKEMISQGNTIFEYANFQENLPEQICHILYKHHILSVVIEGGRQTLQSFIDSDLWDEARIFVGQATLKQGIKAPVLNTFKTLNQHHILSDTLKIVTR</sequence>
<evidence type="ECO:0000256" key="14">
    <source>
        <dbReference type="PIRSR" id="PIRSR006769-2"/>
    </source>
</evidence>
<evidence type="ECO:0000313" key="18">
    <source>
        <dbReference type="Proteomes" id="UP000438760"/>
    </source>
</evidence>
<gene>
    <name evidence="17" type="primary">ribD</name>
    <name evidence="17" type="ORF">GJV76_08905</name>
</gene>
<evidence type="ECO:0000256" key="9">
    <source>
        <dbReference type="ARBA" id="ARBA00022857"/>
    </source>
</evidence>
<comment type="catalytic activity">
    <reaction evidence="12">
        <text>5-amino-6-(5-phospho-D-ribitylamino)uracil + NADP(+) = 5-amino-6-(5-phospho-D-ribosylamino)uracil + NADPH + H(+)</text>
        <dbReference type="Rhea" id="RHEA:17845"/>
        <dbReference type="ChEBI" id="CHEBI:15378"/>
        <dbReference type="ChEBI" id="CHEBI:57783"/>
        <dbReference type="ChEBI" id="CHEBI:58349"/>
        <dbReference type="ChEBI" id="CHEBI:58421"/>
        <dbReference type="ChEBI" id="CHEBI:58453"/>
        <dbReference type="EC" id="1.1.1.193"/>
    </reaction>
</comment>
<dbReference type="GO" id="GO:0008703">
    <property type="term" value="F:5-amino-6-(5-phosphoribosylamino)uracil reductase activity"/>
    <property type="evidence" value="ECO:0007669"/>
    <property type="project" value="UniProtKB-EC"/>
</dbReference>
<feature type="binding site" evidence="14">
    <location>
        <position position="222"/>
    </location>
    <ligand>
        <name>substrate</name>
    </ligand>
</feature>
<feature type="binding site" evidence="15">
    <location>
        <position position="60"/>
    </location>
    <ligand>
        <name>Zn(2+)</name>
        <dbReference type="ChEBI" id="CHEBI:29105"/>
        <note>catalytic</note>
    </ligand>
</feature>
<comment type="pathway">
    <text evidence="2 12">Cofactor biosynthesis; riboflavin biosynthesis; 5-amino-6-(D-ribitylamino)uracil from GTP: step 2/4.</text>
</comment>
<dbReference type="EC" id="1.1.1.193" evidence="12"/>
<comment type="pathway">
    <text evidence="3 12">Cofactor biosynthesis; riboflavin biosynthesis; 5-amino-6-(D-ribitylamino)uracil from GTP: step 3/4.</text>
</comment>
<name>A0A6I3LKI0_9FLAO</name>
<keyword evidence="8 12" id="KW-0862">Zinc</keyword>
<comment type="caution">
    <text evidence="17">The sequence shown here is derived from an EMBL/GenBank/DDBJ whole genome shotgun (WGS) entry which is preliminary data.</text>
</comment>
<protein>
    <recommendedName>
        <fullName evidence="12">Riboflavin biosynthesis protein RibD</fullName>
    </recommendedName>
    <domain>
        <recommendedName>
            <fullName evidence="12">Diaminohydroxyphosphoribosylaminopyrimidine deaminase</fullName>
            <shortName evidence="12">DRAP deaminase</shortName>
            <ecNumber evidence="12">3.5.4.26</ecNumber>
        </recommendedName>
        <alternativeName>
            <fullName evidence="12">Riboflavin-specific deaminase</fullName>
        </alternativeName>
    </domain>
    <domain>
        <recommendedName>
            <fullName evidence="12">5-amino-6-(5-phosphoribosylamino)uracil reductase</fullName>
            <ecNumber evidence="12">1.1.1.193</ecNumber>
        </recommendedName>
        <alternativeName>
            <fullName evidence="12">HTP reductase</fullName>
        </alternativeName>
    </domain>
</protein>
<dbReference type="RefSeq" id="WP_155092277.1">
    <property type="nucleotide sequence ID" value="NZ_WMJX01000016.1"/>
</dbReference>
<evidence type="ECO:0000256" key="4">
    <source>
        <dbReference type="ARBA" id="ARBA00005259"/>
    </source>
</evidence>
<feature type="binding site" evidence="14">
    <location>
        <position position="298"/>
    </location>
    <ligand>
        <name>substrate</name>
    </ligand>
</feature>
<feature type="active site" description="Proton donor" evidence="13">
    <location>
        <position position="62"/>
    </location>
</feature>
<dbReference type="AlphaFoldDB" id="A0A6I3LKI0"/>
<keyword evidence="10 12" id="KW-0560">Oxidoreductase</keyword>
<dbReference type="InterPro" id="IPR050765">
    <property type="entry name" value="Riboflavin_Biosynth_HTPR"/>
</dbReference>
<dbReference type="PANTHER" id="PTHR38011">
    <property type="entry name" value="DIHYDROFOLATE REDUCTASE FAMILY PROTEIN (AFU_ORTHOLOGUE AFUA_8G06820)"/>
    <property type="match status" value="1"/>
</dbReference>
<feature type="domain" description="CMP/dCMP-type deaminase" evidence="16">
    <location>
        <begin position="11"/>
        <end position="135"/>
    </location>
</feature>
<feature type="binding site" evidence="14">
    <location>
        <position position="185"/>
    </location>
    <ligand>
        <name>NADP(+)</name>
        <dbReference type="ChEBI" id="CHEBI:58349"/>
    </ligand>
</feature>
<dbReference type="Proteomes" id="UP000438760">
    <property type="component" value="Unassembled WGS sequence"/>
</dbReference>
<dbReference type="PIRSF" id="PIRSF006769">
    <property type="entry name" value="RibD"/>
    <property type="match status" value="1"/>
</dbReference>
<feature type="binding site" evidence="14">
    <location>
        <position position="219"/>
    </location>
    <ligand>
        <name>substrate</name>
    </ligand>
</feature>
<dbReference type="InterPro" id="IPR016193">
    <property type="entry name" value="Cytidine_deaminase-like"/>
</dbReference>
<dbReference type="PANTHER" id="PTHR38011:SF7">
    <property type="entry name" value="2,5-DIAMINO-6-RIBOSYLAMINO-4(3H)-PYRIMIDINONE 5'-PHOSPHATE REDUCTASE"/>
    <property type="match status" value="1"/>
</dbReference>
<dbReference type="Gene3D" id="3.40.140.10">
    <property type="entry name" value="Cytidine Deaminase, domain 2"/>
    <property type="match status" value="1"/>
</dbReference>
<evidence type="ECO:0000256" key="13">
    <source>
        <dbReference type="PIRSR" id="PIRSR006769-1"/>
    </source>
</evidence>
<dbReference type="SUPFAM" id="SSF53927">
    <property type="entry name" value="Cytidine deaminase-like"/>
    <property type="match status" value="1"/>
</dbReference>
<evidence type="ECO:0000256" key="5">
    <source>
        <dbReference type="ARBA" id="ARBA00007417"/>
    </source>
</evidence>
<dbReference type="SUPFAM" id="SSF53597">
    <property type="entry name" value="Dihydrofolate reductase-like"/>
    <property type="match status" value="1"/>
</dbReference>
<dbReference type="OrthoDB" id="9800865at2"/>
<evidence type="ECO:0000256" key="8">
    <source>
        <dbReference type="ARBA" id="ARBA00022833"/>
    </source>
</evidence>
<dbReference type="GO" id="GO:0009231">
    <property type="term" value="P:riboflavin biosynthetic process"/>
    <property type="evidence" value="ECO:0007669"/>
    <property type="project" value="UniProtKB-UniPathway"/>
</dbReference>
<feature type="binding site" evidence="15">
    <location>
        <position position="96"/>
    </location>
    <ligand>
        <name>Zn(2+)</name>
        <dbReference type="ChEBI" id="CHEBI:29105"/>
        <note>catalytic</note>
    </ligand>
</feature>
<feature type="binding site" evidence="14">
    <location>
        <position position="166"/>
    </location>
    <ligand>
        <name>NADP(+)</name>
        <dbReference type="ChEBI" id="CHEBI:58349"/>
    </ligand>
</feature>
<dbReference type="PROSITE" id="PS00903">
    <property type="entry name" value="CYT_DCMP_DEAMINASES_1"/>
    <property type="match status" value="1"/>
</dbReference>
<dbReference type="InterPro" id="IPR016192">
    <property type="entry name" value="APOBEC/CMP_deaminase_Zn-bd"/>
</dbReference>
<dbReference type="PROSITE" id="PS51747">
    <property type="entry name" value="CYT_DCMP_DEAMINASES_2"/>
    <property type="match status" value="1"/>
</dbReference>
<evidence type="ECO:0000256" key="1">
    <source>
        <dbReference type="ARBA" id="ARBA00002151"/>
    </source>
</evidence>
<dbReference type="NCBIfam" id="TIGR00326">
    <property type="entry name" value="eubact_ribD"/>
    <property type="match status" value="1"/>
</dbReference>
<evidence type="ECO:0000256" key="2">
    <source>
        <dbReference type="ARBA" id="ARBA00004882"/>
    </source>
</evidence>
<keyword evidence="7 12" id="KW-0479">Metal-binding</keyword>
<reference evidence="17 18" key="1">
    <citation type="submission" date="2019-11" db="EMBL/GenBank/DDBJ databases">
        <title>Genome of Strain BIT-d1.</title>
        <authorList>
            <person name="Yang Y."/>
        </authorList>
    </citation>
    <scope>NUCLEOTIDE SEQUENCE [LARGE SCALE GENOMIC DNA]</scope>
    <source>
        <strain evidence="17 18">BIT-d1</strain>
    </source>
</reference>
<dbReference type="Gene3D" id="3.40.430.10">
    <property type="entry name" value="Dihydrofolate Reductase, subunit A"/>
    <property type="match status" value="1"/>
</dbReference>
<dbReference type="InterPro" id="IPR004794">
    <property type="entry name" value="Eubact_RibD"/>
</dbReference>
<keyword evidence="6 12" id="KW-0686">Riboflavin biosynthesis</keyword>
<proteinExistence type="inferred from homology"/>
<dbReference type="InterPro" id="IPR002125">
    <property type="entry name" value="CMP_dCMP_dom"/>
</dbReference>
<feature type="binding site" evidence="14">
    <location>
        <position position="215"/>
    </location>
    <ligand>
        <name>NADP(+)</name>
        <dbReference type="ChEBI" id="CHEBI:58349"/>
    </ligand>
</feature>
<dbReference type="Pfam" id="PF00383">
    <property type="entry name" value="dCMP_cyt_deam_1"/>
    <property type="match status" value="1"/>
</dbReference>
<organism evidence="17 18">
    <name type="scientific">Myroides albus</name>
    <dbReference type="NCBI Taxonomy" id="2562892"/>
    <lineage>
        <taxon>Bacteria</taxon>
        <taxon>Pseudomonadati</taxon>
        <taxon>Bacteroidota</taxon>
        <taxon>Flavobacteriia</taxon>
        <taxon>Flavobacteriales</taxon>
        <taxon>Flavobacteriaceae</taxon>
        <taxon>Myroides</taxon>
    </lineage>
</organism>
<evidence type="ECO:0000256" key="15">
    <source>
        <dbReference type="PIRSR" id="PIRSR006769-3"/>
    </source>
</evidence>
<comment type="similarity">
    <text evidence="5 12">In the C-terminal section; belongs to the HTP reductase family.</text>
</comment>
<dbReference type="EC" id="3.5.4.26" evidence="12"/>
<evidence type="ECO:0000256" key="10">
    <source>
        <dbReference type="ARBA" id="ARBA00023002"/>
    </source>
</evidence>
<dbReference type="CDD" id="cd01284">
    <property type="entry name" value="Riboflavin_deaminase-reductase"/>
    <property type="match status" value="1"/>
</dbReference>
<comment type="cofactor">
    <cofactor evidence="12 15">
        <name>Zn(2+)</name>
        <dbReference type="ChEBI" id="CHEBI:29105"/>
    </cofactor>
    <text evidence="12 15">Binds 1 zinc ion.</text>
</comment>
<evidence type="ECO:0000313" key="17">
    <source>
        <dbReference type="EMBL" id="MTG98247.1"/>
    </source>
</evidence>
<evidence type="ECO:0000259" key="16">
    <source>
        <dbReference type="PROSITE" id="PS51747"/>
    </source>
</evidence>